<comment type="caution">
    <text evidence="1">The sequence shown here is derived from an EMBL/GenBank/DDBJ whole genome shotgun (WGS) entry which is preliminary data.</text>
</comment>
<proteinExistence type="predicted"/>
<sequence length="389" mass="42922">MRDTLFEEIDALYEEMVEMRRFLHQHPELSFQEEKTAAFIQEQYQSLHIPYEANVGENGVVATLKGTKPGKTVALRADFDALPIQDEKEVSYKSKKEGVMHACGHDGHTTTLLAVAKVLQKHQDKLAGTVVFIHQHAEELVPGGAKAMIEAGALANVDVVYGTHLWTNTPYGVVQTAPTNFMAAADSFTIQLKGKGGHGAIPHQTKDPVVAGSQLVINLQQIVSRRIDPLETAVITIGKFLSGNVFNVIPNTAVISGTIRTFNAEVQHFIKAEMEKVIKGTCLSYDMAYDFDYAFGYPPVVNHPEYAEKVLEAAKQVKEVQKAEMVAPTMTGEDFSYYLQNKPGAYFFTGAQIDNGFVPHHHPLFDFDERAMKIAAKTLIAATLDVNKS</sequence>
<evidence type="ECO:0000313" key="2">
    <source>
        <dbReference type="Proteomes" id="UP001277972"/>
    </source>
</evidence>
<protein>
    <submittedName>
        <fullName evidence="1">Amidohydrolase</fullName>
    </submittedName>
</protein>
<gene>
    <name evidence="1" type="ORF">SH601_06930</name>
</gene>
<keyword evidence="2" id="KW-1185">Reference proteome</keyword>
<dbReference type="Proteomes" id="UP001277972">
    <property type="component" value="Unassembled WGS sequence"/>
</dbReference>
<organism evidence="1 2">
    <name type="scientific">Gracilibacillus pellucidus</name>
    <dbReference type="NCBI Taxonomy" id="3095368"/>
    <lineage>
        <taxon>Bacteria</taxon>
        <taxon>Bacillati</taxon>
        <taxon>Bacillota</taxon>
        <taxon>Bacilli</taxon>
        <taxon>Bacillales</taxon>
        <taxon>Bacillaceae</taxon>
        <taxon>Gracilibacillus</taxon>
    </lineage>
</organism>
<name>A0ACC6M421_9BACI</name>
<dbReference type="EMBL" id="JAWZSR010000003">
    <property type="protein sequence ID" value="MDX8045720.1"/>
    <property type="molecule type" value="Genomic_DNA"/>
</dbReference>
<reference evidence="1" key="1">
    <citation type="submission" date="2023-11" db="EMBL/GenBank/DDBJ databases">
        <title>Gracilibacillus pellucida a moderately halophilic bacterium isolated from saline soil in Xinjiang province.</title>
        <authorList>
            <person name="Zhang Z."/>
            <person name="Tan F."/>
            <person name="Wang Y."/>
            <person name="Xia M."/>
        </authorList>
    </citation>
    <scope>NUCLEOTIDE SEQUENCE</scope>
    <source>
        <strain evidence="1">S3-1-1</strain>
    </source>
</reference>
<evidence type="ECO:0000313" key="1">
    <source>
        <dbReference type="EMBL" id="MDX8045720.1"/>
    </source>
</evidence>
<accession>A0ACC6M421</accession>